<keyword evidence="7" id="KW-0472">Membrane</keyword>
<feature type="transmembrane region" description="Helical" evidence="7">
    <location>
        <begin position="184"/>
        <end position="205"/>
    </location>
</feature>
<dbReference type="Proteomes" id="UP000319383">
    <property type="component" value="Chromosome"/>
</dbReference>
<reference evidence="9 10" key="1">
    <citation type="submission" date="2019-02" db="EMBL/GenBank/DDBJ databases">
        <title>Deep-cultivation of Planctomycetes and their phenomic and genomic characterization uncovers novel biology.</title>
        <authorList>
            <person name="Wiegand S."/>
            <person name="Jogler M."/>
            <person name="Boedeker C."/>
            <person name="Pinto D."/>
            <person name="Vollmers J."/>
            <person name="Rivas-Marin E."/>
            <person name="Kohn T."/>
            <person name="Peeters S.H."/>
            <person name="Heuer A."/>
            <person name="Rast P."/>
            <person name="Oberbeckmann S."/>
            <person name="Bunk B."/>
            <person name="Jeske O."/>
            <person name="Meyerdierks A."/>
            <person name="Storesund J.E."/>
            <person name="Kallscheuer N."/>
            <person name="Luecker S."/>
            <person name="Lage O.M."/>
            <person name="Pohl T."/>
            <person name="Merkel B.J."/>
            <person name="Hornburger P."/>
            <person name="Mueller R.-W."/>
            <person name="Bruemmer F."/>
            <person name="Labrenz M."/>
            <person name="Spormann A.M."/>
            <person name="Op den Camp H."/>
            <person name="Overmann J."/>
            <person name="Amann R."/>
            <person name="Jetten M.S.M."/>
            <person name="Mascher T."/>
            <person name="Medema M.H."/>
            <person name="Devos D.P."/>
            <person name="Kaster A.-K."/>
            <person name="Ovreas L."/>
            <person name="Rohde M."/>
            <person name="Galperin M.Y."/>
            <person name="Jogler C."/>
        </authorList>
    </citation>
    <scope>NUCLEOTIDE SEQUENCE [LARGE SCALE GENOMIC DNA]</scope>
    <source>
        <strain evidence="9 10">Mal52</strain>
    </source>
</reference>
<feature type="transmembrane region" description="Helical" evidence="7">
    <location>
        <begin position="149"/>
        <end position="172"/>
    </location>
</feature>
<dbReference type="PANTHER" id="PTHR43289">
    <property type="entry name" value="MITOGEN-ACTIVATED PROTEIN KINASE KINASE KINASE 20-RELATED"/>
    <property type="match status" value="1"/>
</dbReference>
<keyword evidence="10" id="KW-1185">Reference proteome</keyword>
<feature type="transmembrane region" description="Helical" evidence="7">
    <location>
        <begin position="89"/>
        <end position="108"/>
    </location>
</feature>
<dbReference type="AlphaFoldDB" id="A0A517ZRL2"/>
<keyword evidence="7" id="KW-1133">Transmembrane helix</keyword>
<accession>A0A517ZRL2</accession>
<dbReference type="InterPro" id="IPR017441">
    <property type="entry name" value="Protein_kinase_ATP_BS"/>
</dbReference>
<feature type="transmembrane region" description="Helical" evidence="7">
    <location>
        <begin position="120"/>
        <end position="137"/>
    </location>
</feature>
<keyword evidence="2 5" id="KW-0547">Nucleotide-binding</keyword>
<feature type="region of interest" description="Disordered" evidence="6">
    <location>
        <begin position="542"/>
        <end position="567"/>
    </location>
</feature>
<dbReference type="KEGG" id="sdyn:Mal52_36050"/>
<evidence type="ECO:0000256" key="5">
    <source>
        <dbReference type="PROSITE-ProRule" id="PRU10141"/>
    </source>
</evidence>
<dbReference type="PROSITE" id="PS50011">
    <property type="entry name" value="PROTEIN_KINASE_DOM"/>
    <property type="match status" value="1"/>
</dbReference>
<evidence type="ECO:0000313" key="10">
    <source>
        <dbReference type="Proteomes" id="UP000319383"/>
    </source>
</evidence>
<evidence type="ECO:0000256" key="6">
    <source>
        <dbReference type="SAM" id="MobiDB-lite"/>
    </source>
</evidence>
<dbReference type="RefSeq" id="WP_145377488.1">
    <property type="nucleotide sequence ID" value="NZ_CP036276.1"/>
</dbReference>
<dbReference type="SMART" id="SM00220">
    <property type="entry name" value="S_TKc"/>
    <property type="match status" value="1"/>
</dbReference>
<evidence type="ECO:0000256" key="1">
    <source>
        <dbReference type="ARBA" id="ARBA00022679"/>
    </source>
</evidence>
<feature type="binding site" evidence="5">
    <location>
        <position position="283"/>
    </location>
    <ligand>
        <name>ATP</name>
        <dbReference type="ChEBI" id="CHEBI:30616"/>
    </ligand>
</feature>
<dbReference type="GO" id="GO:0005524">
    <property type="term" value="F:ATP binding"/>
    <property type="evidence" value="ECO:0007669"/>
    <property type="project" value="UniProtKB-UniRule"/>
</dbReference>
<feature type="transmembrane region" description="Helical" evidence="7">
    <location>
        <begin position="58"/>
        <end position="77"/>
    </location>
</feature>
<dbReference type="GO" id="GO:0004674">
    <property type="term" value="F:protein serine/threonine kinase activity"/>
    <property type="evidence" value="ECO:0007669"/>
    <property type="project" value="UniProtKB-EC"/>
</dbReference>
<dbReference type="SUPFAM" id="SSF56112">
    <property type="entry name" value="Protein kinase-like (PK-like)"/>
    <property type="match status" value="1"/>
</dbReference>
<dbReference type="PANTHER" id="PTHR43289:SF6">
    <property type="entry name" value="SERINE_THREONINE-PROTEIN KINASE NEKL-3"/>
    <property type="match status" value="1"/>
</dbReference>
<evidence type="ECO:0000256" key="3">
    <source>
        <dbReference type="ARBA" id="ARBA00022777"/>
    </source>
</evidence>
<evidence type="ECO:0000313" key="9">
    <source>
        <dbReference type="EMBL" id="QDU45117.1"/>
    </source>
</evidence>
<dbReference type="Gene3D" id="1.10.510.10">
    <property type="entry name" value="Transferase(Phosphotransferase) domain 1"/>
    <property type="match status" value="1"/>
</dbReference>
<evidence type="ECO:0000256" key="2">
    <source>
        <dbReference type="ARBA" id="ARBA00022741"/>
    </source>
</evidence>
<dbReference type="EMBL" id="CP036276">
    <property type="protein sequence ID" value="QDU45117.1"/>
    <property type="molecule type" value="Genomic_DNA"/>
</dbReference>
<dbReference type="Gene3D" id="3.30.200.20">
    <property type="entry name" value="Phosphorylase Kinase, domain 1"/>
    <property type="match status" value="1"/>
</dbReference>
<dbReference type="PROSITE" id="PS00107">
    <property type="entry name" value="PROTEIN_KINASE_ATP"/>
    <property type="match status" value="1"/>
</dbReference>
<dbReference type="InterPro" id="IPR011009">
    <property type="entry name" value="Kinase-like_dom_sf"/>
</dbReference>
<gene>
    <name evidence="9" type="primary">pknB_15</name>
    <name evidence="9" type="ORF">Mal52_36050</name>
</gene>
<dbReference type="InterPro" id="IPR000719">
    <property type="entry name" value="Prot_kinase_dom"/>
</dbReference>
<keyword evidence="1 9" id="KW-0808">Transferase</keyword>
<proteinExistence type="predicted"/>
<organism evidence="9 10">
    <name type="scientific">Symmachiella dynata</name>
    <dbReference type="NCBI Taxonomy" id="2527995"/>
    <lineage>
        <taxon>Bacteria</taxon>
        <taxon>Pseudomonadati</taxon>
        <taxon>Planctomycetota</taxon>
        <taxon>Planctomycetia</taxon>
        <taxon>Planctomycetales</taxon>
        <taxon>Planctomycetaceae</taxon>
        <taxon>Symmachiella</taxon>
    </lineage>
</organism>
<feature type="transmembrane region" description="Helical" evidence="7">
    <location>
        <begin position="217"/>
        <end position="234"/>
    </location>
</feature>
<name>A0A517ZRL2_9PLAN</name>
<protein>
    <submittedName>
        <fullName evidence="9">Serine/threonine-protein kinase PknB</fullName>
        <ecNumber evidence="9">2.7.11.1</ecNumber>
    </submittedName>
</protein>
<keyword evidence="7" id="KW-0812">Transmembrane</keyword>
<keyword evidence="4 5" id="KW-0067">ATP-binding</keyword>
<keyword evidence="3 9" id="KW-0418">Kinase</keyword>
<dbReference type="Pfam" id="PF00069">
    <property type="entry name" value="Pkinase"/>
    <property type="match status" value="1"/>
</dbReference>
<evidence type="ECO:0000256" key="7">
    <source>
        <dbReference type="SAM" id="Phobius"/>
    </source>
</evidence>
<evidence type="ECO:0000256" key="4">
    <source>
        <dbReference type="ARBA" id="ARBA00022840"/>
    </source>
</evidence>
<dbReference type="EC" id="2.7.11.1" evidence="9"/>
<dbReference type="CDD" id="cd14014">
    <property type="entry name" value="STKc_PknB_like"/>
    <property type="match status" value="1"/>
</dbReference>
<feature type="domain" description="Protein kinase" evidence="8">
    <location>
        <begin position="254"/>
        <end position="521"/>
    </location>
</feature>
<sequence length="567" mass="61469">MVSDTGATPGDLDDRVSNRLAAPLSASGQFCPMLGAGNAASTQLSAENLTLLKVRLKAATLLMFIGFIAFLVLDLAYTPVGEIESDTMLTSHVLTTVGMGAFCLLLWSRWCPTLCQLRKVEVGVFGLAGAYFAWEQFDEACLCIQHAGAMKVFLTLFAADAAVEWVTLIYLYGLFIPNTWKRAAVATGLMVAAPVAVTVAAAATRGHPVDLLSHGEFLWMLLWLIMAAVASVYGSHKIGDLRRSFVNARQIGSYALRKKLGEGGMGEVYLAEHRLLKRPCAVKLIRRDREQDPEAIARFESEVQAAAQLTHQNTIEIYDYGHTDSGTFYYAMEYLPGLSLQELVERYGRLPAARVIHLLKQVASALEEAHASGLVHRDIKPGNIFAAQRGGVHDVAKLLDFGLVKTALPTKGSPDLTLDGALVGSPLYAPPETVTGDQAADSRSDIYSLGAVAYYLLTAQPVFVESKPIKALFAHVHQDVVPPSTFYDDIPTDLEAIVMRCLAKTPQDRFQSAVELEEALAACDDAGAWTTAAARSWWAKLPPESAPDSESATEDLPEATILEVQMH</sequence>
<evidence type="ECO:0000259" key="8">
    <source>
        <dbReference type="PROSITE" id="PS50011"/>
    </source>
</evidence>